<evidence type="ECO:0008006" key="4">
    <source>
        <dbReference type="Google" id="ProtNLM"/>
    </source>
</evidence>
<dbReference type="Proteomes" id="UP001327027">
    <property type="component" value="Unassembled WGS sequence"/>
</dbReference>
<name>A0ABU5ZUI6_9FLAO</name>
<gene>
    <name evidence="2" type="ORF">U6A24_09755</name>
</gene>
<dbReference type="EMBL" id="JAYKLX010000004">
    <property type="protein sequence ID" value="MEB3345746.1"/>
    <property type="molecule type" value="Genomic_DNA"/>
</dbReference>
<evidence type="ECO:0000256" key="1">
    <source>
        <dbReference type="SAM" id="MobiDB-lite"/>
    </source>
</evidence>
<evidence type="ECO:0000313" key="3">
    <source>
        <dbReference type="Proteomes" id="UP001327027"/>
    </source>
</evidence>
<feature type="region of interest" description="Disordered" evidence="1">
    <location>
        <begin position="521"/>
        <end position="542"/>
    </location>
</feature>
<dbReference type="SUPFAM" id="SSF51126">
    <property type="entry name" value="Pectin lyase-like"/>
    <property type="match status" value="1"/>
</dbReference>
<proteinExistence type="predicted"/>
<comment type="caution">
    <text evidence="2">The sequence shown here is derived from an EMBL/GenBank/DDBJ whole genome shotgun (WGS) entry which is preliminary data.</text>
</comment>
<sequence length="542" mass="58915">MTTIINNPDNVDLESVNNKLQLKDRSNYKFIKSNFDFTSIDSSYQGDILEIRNVHDLQGGTVNLPLGVKLFFNGGKIENGTINGNNTAIEAGRERIFNTNIFFNGTFIIDSVYPEWFGARNGVDDRQEIQKAIDLCALIKKSTTITTVDIVLSKVSLASGQYNITSEIDLKSGVILKGSGMHNTIIQHSGSGNAIKAGAPNDTLFYTGTKVEDLTIIGDGVNSNYGFYGYHLIRLCHIKNVLIDGFEDNFHLERCWTFEILQCQGQNARRDNINWDGATNGKIQGGRFDLAGRHALYVHYDTDPASITTMQTENLTICEGAFQASQQGGIVMKNIKNANIVNNFIEALCQDGNTDYAYLHIEGDNKSNFHITGNYINKGSSGLDGKAAFYINNVKNFSFIGNATQSQTNGVWIGSDVESGCSANNAHGNTNVITNDSSGFIHFSYPSRPTVFTGKDLTGANNGLSQSPLVVGKQGAGYLAIGTISGVPMLQSFGSGTSHRLRLNPHAGKVEISSLDLSGIPTNPDGLQSGEVWRDGDDLKIK</sequence>
<dbReference type="InterPro" id="IPR012334">
    <property type="entry name" value="Pectin_lyas_fold"/>
</dbReference>
<dbReference type="RefSeq" id="WP_324179777.1">
    <property type="nucleotide sequence ID" value="NZ_BAABAW010000007.1"/>
</dbReference>
<dbReference type="InterPro" id="IPR011050">
    <property type="entry name" value="Pectin_lyase_fold/virulence"/>
</dbReference>
<keyword evidence="3" id="KW-1185">Reference proteome</keyword>
<dbReference type="Gene3D" id="2.160.20.10">
    <property type="entry name" value="Single-stranded right-handed beta-helix, Pectin lyase-like"/>
    <property type="match status" value="1"/>
</dbReference>
<feature type="compositionally biased region" description="Basic and acidic residues" evidence="1">
    <location>
        <begin position="532"/>
        <end position="542"/>
    </location>
</feature>
<accession>A0ABU5ZUI6</accession>
<organism evidence="2 3">
    <name type="scientific">Aquimarina gracilis</name>
    <dbReference type="NCBI Taxonomy" id="874422"/>
    <lineage>
        <taxon>Bacteria</taxon>
        <taxon>Pseudomonadati</taxon>
        <taxon>Bacteroidota</taxon>
        <taxon>Flavobacteriia</taxon>
        <taxon>Flavobacteriales</taxon>
        <taxon>Flavobacteriaceae</taxon>
        <taxon>Aquimarina</taxon>
    </lineage>
</organism>
<protein>
    <recommendedName>
        <fullName evidence="4">Parallel beta helix pectate lyase-like protein</fullName>
    </recommendedName>
</protein>
<reference evidence="2 3" key="1">
    <citation type="journal article" date="2013" name="Int. J. Syst. Evol. Microbiol.">
        <title>Aquimarina gracilis sp. nov., isolated from the gut microflora of a mussel, Mytilus coruscus, and emended description of Aquimarina spongiae.</title>
        <authorList>
            <person name="Park S.C."/>
            <person name="Choe H.N."/>
            <person name="Baik K.S."/>
            <person name="Seong C.N."/>
        </authorList>
    </citation>
    <scope>NUCLEOTIDE SEQUENCE [LARGE SCALE GENOMIC DNA]</scope>
    <source>
        <strain evidence="2 3">PSC32</strain>
    </source>
</reference>
<evidence type="ECO:0000313" key="2">
    <source>
        <dbReference type="EMBL" id="MEB3345746.1"/>
    </source>
</evidence>